<dbReference type="Pfam" id="PF01471">
    <property type="entry name" value="PG_binding_1"/>
    <property type="match status" value="1"/>
</dbReference>
<reference evidence="12" key="1">
    <citation type="submission" date="2021-01" db="EMBL/GenBank/DDBJ databases">
        <title>Genome public.</title>
        <authorList>
            <person name="Liu C."/>
            <person name="Sun Q."/>
        </authorList>
    </citation>
    <scope>NUCLEOTIDE SEQUENCE [LARGE SCALE GENOMIC DNA]</scope>
    <source>
        <strain evidence="12">YIM B02556</strain>
    </source>
</reference>
<dbReference type="InterPro" id="IPR038063">
    <property type="entry name" value="Transpep_catalytic_dom"/>
</dbReference>
<dbReference type="PANTHER" id="PTHR41533:SF2">
    <property type="entry name" value="BLR7131 PROTEIN"/>
    <property type="match status" value="1"/>
</dbReference>
<keyword evidence="5 7" id="KW-0573">Peptidoglycan synthesis</keyword>
<evidence type="ECO:0000259" key="10">
    <source>
        <dbReference type="PROSITE" id="PS52029"/>
    </source>
</evidence>
<dbReference type="InterPro" id="IPR052905">
    <property type="entry name" value="LD-transpeptidase_YkuD-like"/>
</dbReference>
<dbReference type="InterPro" id="IPR036366">
    <property type="entry name" value="PGBDSf"/>
</dbReference>
<dbReference type="Pfam" id="PF03734">
    <property type="entry name" value="YkuD"/>
    <property type="match status" value="1"/>
</dbReference>
<comment type="similarity">
    <text evidence="2">Belongs to the YkuD family.</text>
</comment>
<dbReference type="PANTHER" id="PTHR41533">
    <property type="entry name" value="L,D-TRANSPEPTIDASE HI_1667-RELATED"/>
    <property type="match status" value="1"/>
</dbReference>
<feature type="active site" description="Proton donor/acceptor" evidence="7">
    <location>
        <position position="290"/>
    </location>
</feature>
<evidence type="ECO:0000256" key="4">
    <source>
        <dbReference type="ARBA" id="ARBA00022960"/>
    </source>
</evidence>
<evidence type="ECO:0000313" key="11">
    <source>
        <dbReference type="EMBL" id="MBK1841434.1"/>
    </source>
</evidence>
<keyword evidence="6 7" id="KW-0961">Cell wall biogenesis/degradation</keyword>
<name>A0ABS1FDE2_9PROT</name>
<feature type="region of interest" description="Disordered" evidence="8">
    <location>
        <begin position="402"/>
        <end position="435"/>
    </location>
</feature>
<dbReference type="EMBL" id="JAENHM010000073">
    <property type="protein sequence ID" value="MBK1841434.1"/>
    <property type="molecule type" value="Genomic_DNA"/>
</dbReference>
<evidence type="ECO:0000256" key="1">
    <source>
        <dbReference type="ARBA" id="ARBA00004752"/>
    </source>
</evidence>
<comment type="pathway">
    <text evidence="1 7">Cell wall biogenesis; peptidoglycan biosynthesis.</text>
</comment>
<keyword evidence="9" id="KW-0732">Signal</keyword>
<feature type="region of interest" description="Disordered" evidence="8">
    <location>
        <begin position="59"/>
        <end position="78"/>
    </location>
</feature>
<evidence type="ECO:0000256" key="2">
    <source>
        <dbReference type="ARBA" id="ARBA00005992"/>
    </source>
</evidence>
<evidence type="ECO:0000256" key="8">
    <source>
        <dbReference type="SAM" id="MobiDB-lite"/>
    </source>
</evidence>
<dbReference type="Proteomes" id="UP000652760">
    <property type="component" value="Unassembled WGS sequence"/>
</dbReference>
<dbReference type="InterPro" id="IPR005490">
    <property type="entry name" value="LD_TPept_cat_dom"/>
</dbReference>
<evidence type="ECO:0000256" key="9">
    <source>
        <dbReference type="SAM" id="SignalP"/>
    </source>
</evidence>
<evidence type="ECO:0000256" key="7">
    <source>
        <dbReference type="PROSITE-ProRule" id="PRU01373"/>
    </source>
</evidence>
<dbReference type="CDD" id="cd16913">
    <property type="entry name" value="YkuD_like"/>
    <property type="match status" value="1"/>
</dbReference>
<feature type="domain" description="L,D-TPase catalytic" evidence="10">
    <location>
        <begin position="162"/>
        <end position="331"/>
    </location>
</feature>
<proteinExistence type="inferred from homology"/>
<dbReference type="InterPro" id="IPR036365">
    <property type="entry name" value="PGBD-like_sf"/>
</dbReference>
<dbReference type="Gene3D" id="1.10.101.10">
    <property type="entry name" value="PGBD-like superfamily/PGBD"/>
    <property type="match status" value="1"/>
</dbReference>
<dbReference type="InterPro" id="IPR002477">
    <property type="entry name" value="Peptidoglycan-bd-like"/>
</dbReference>
<organism evidence="11 12">
    <name type="scientific">Azospirillum endophyticum</name>
    <dbReference type="NCBI Taxonomy" id="2800326"/>
    <lineage>
        <taxon>Bacteria</taxon>
        <taxon>Pseudomonadati</taxon>
        <taxon>Pseudomonadota</taxon>
        <taxon>Alphaproteobacteria</taxon>
        <taxon>Rhodospirillales</taxon>
        <taxon>Azospirillaceae</taxon>
        <taxon>Azospirillum</taxon>
    </lineage>
</organism>
<dbReference type="Gene3D" id="2.40.440.10">
    <property type="entry name" value="L,D-transpeptidase catalytic domain-like"/>
    <property type="match status" value="1"/>
</dbReference>
<keyword evidence="3" id="KW-0808">Transferase</keyword>
<dbReference type="RefSeq" id="WP_200198094.1">
    <property type="nucleotide sequence ID" value="NZ_JAENHM010000073.1"/>
</dbReference>
<keyword evidence="4 7" id="KW-0133">Cell shape</keyword>
<evidence type="ECO:0000256" key="3">
    <source>
        <dbReference type="ARBA" id="ARBA00022679"/>
    </source>
</evidence>
<dbReference type="SUPFAM" id="SSF47090">
    <property type="entry name" value="PGBD-like"/>
    <property type="match status" value="1"/>
</dbReference>
<evidence type="ECO:0000256" key="5">
    <source>
        <dbReference type="ARBA" id="ARBA00022984"/>
    </source>
</evidence>
<feature type="active site" description="Nucleophile" evidence="7">
    <location>
        <position position="309"/>
    </location>
</feature>
<gene>
    <name evidence="11" type="ORF">JHL17_28945</name>
</gene>
<evidence type="ECO:0000313" key="12">
    <source>
        <dbReference type="Proteomes" id="UP000652760"/>
    </source>
</evidence>
<comment type="caution">
    <text evidence="11">The sequence shown here is derived from an EMBL/GenBank/DDBJ whole genome shotgun (WGS) entry which is preliminary data.</text>
</comment>
<feature type="signal peptide" evidence="9">
    <location>
        <begin position="1"/>
        <end position="25"/>
    </location>
</feature>
<protein>
    <submittedName>
        <fullName evidence="11">L,D-transpeptidase family protein</fullName>
    </submittedName>
</protein>
<sequence length="435" mass="46822">MTAFADLLKPRKLAMLALSAASALALLGIEPADALPYRDTLTQWADRLDAAAAELDGKPVQPSTRIGEGGLMKPGSSGERVGRLAQRLVELGLLPADKLSQVFTSDVDLAVKAFQLAQRMKPDGLVGAGTREALDRTPAEAAALMRQSATAMRSFRDTAPDNILVVNLTDQTTTLVRGGEEELTMRAIVGRPSRETPLLTDRITHIIVNPTWTVPPTIMKEDKLPNLRAKGTPGIQNAIVYLDGQEVAPETVDWHDVTPGRVRIVQQPGNHNALGRFRFNLTNPYDIYLHGTNEPRLFARELRSISSGCVRLEDPRRLAELLLQGTNVTSARIDRMLDKPQPQWVKLATPMPVQFVYWIATVEADGAVRLHPDIYDRIDDAPAGVSAPATVPVPGTLPAVAPASAPAGTPAIAPSDTPAGKSANEAVPGTDRSRV</sequence>
<feature type="chain" id="PRO_5045402107" evidence="9">
    <location>
        <begin position="26"/>
        <end position="435"/>
    </location>
</feature>
<accession>A0ABS1FDE2</accession>
<dbReference type="PROSITE" id="PS52029">
    <property type="entry name" value="LD_TPASE"/>
    <property type="match status" value="1"/>
</dbReference>
<dbReference type="SUPFAM" id="SSF141523">
    <property type="entry name" value="L,D-transpeptidase catalytic domain-like"/>
    <property type="match status" value="1"/>
</dbReference>
<keyword evidence="12" id="KW-1185">Reference proteome</keyword>
<evidence type="ECO:0000256" key="6">
    <source>
        <dbReference type="ARBA" id="ARBA00023316"/>
    </source>
</evidence>